<dbReference type="Proteomes" id="UP000317557">
    <property type="component" value="Unassembled WGS sequence"/>
</dbReference>
<evidence type="ECO:0000313" key="3">
    <source>
        <dbReference type="Proteomes" id="UP000317557"/>
    </source>
</evidence>
<dbReference type="AlphaFoldDB" id="A0A521AB94"/>
<gene>
    <name evidence="2" type="ORF">SAMN06265219_10120</name>
</gene>
<keyword evidence="1" id="KW-0812">Transmembrane</keyword>
<keyword evidence="3" id="KW-1185">Reference proteome</keyword>
<dbReference type="EMBL" id="FXTP01000001">
    <property type="protein sequence ID" value="SMO32052.1"/>
    <property type="molecule type" value="Genomic_DNA"/>
</dbReference>
<feature type="transmembrane region" description="Helical" evidence="1">
    <location>
        <begin position="12"/>
        <end position="34"/>
    </location>
</feature>
<dbReference type="Pfam" id="PF09527">
    <property type="entry name" value="ATPase_gene1"/>
    <property type="match status" value="1"/>
</dbReference>
<dbReference type="RefSeq" id="WP_142452558.1">
    <property type="nucleotide sequence ID" value="NZ_FXTP01000001.1"/>
</dbReference>
<evidence type="ECO:0000313" key="2">
    <source>
        <dbReference type="EMBL" id="SMO32052.1"/>
    </source>
</evidence>
<accession>A0A521AB94</accession>
<evidence type="ECO:0000256" key="1">
    <source>
        <dbReference type="SAM" id="Phobius"/>
    </source>
</evidence>
<proteinExistence type="predicted"/>
<keyword evidence="1" id="KW-1133">Transmembrane helix</keyword>
<sequence>MLNNLLPDKYGRYVSLGVEIAVSMALPVVGGYLLDDYFGTSPWLVLTGIVLGMLNFGLMIARIAKKLNEEDDK</sequence>
<reference evidence="2 3" key="1">
    <citation type="submission" date="2017-05" db="EMBL/GenBank/DDBJ databases">
        <authorList>
            <person name="Varghese N."/>
            <person name="Submissions S."/>
        </authorList>
    </citation>
    <scope>NUCLEOTIDE SEQUENCE [LARGE SCALE GENOMIC DNA]</scope>
    <source>
        <strain evidence="2 3">DSM 21985</strain>
    </source>
</reference>
<organism evidence="2 3">
    <name type="scientific">Gracilimonas mengyeensis</name>
    <dbReference type="NCBI Taxonomy" id="1302730"/>
    <lineage>
        <taxon>Bacteria</taxon>
        <taxon>Pseudomonadati</taxon>
        <taxon>Balneolota</taxon>
        <taxon>Balneolia</taxon>
        <taxon>Balneolales</taxon>
        <taxon>Balneolaceae</taxon>
        <taxon>Gracilimonas</taxon>
    </lineage>
</organism>
<dbReference type="InterPro" id="IPR032820">
    <property type="entry name" value="ATPase_put"/>
</dbReference>
<feature type="transmembrane region" description="Helical" evidence="1">
    <location>
        <begin position="40"/>
        <end position="64"/>
    </location>
</feature>
<name>A0A521AB94_9BACT</name>
<protein>
    <submittedName>
        <fullName evidence="2">F0F1-ATPase subunit Ca2+/Mg2+ transporter</fullName>
    </submittedName>
</protein>
<dbReference type="OrthoDB" id="9798708at2"/>
<keyword evidence="1" id="KW-0472">Membrane</keyword>